<dbReference type="EMBL" id="BSXN01000965">
    <property type="protein sequence ID" value="GME70848.1"/>
    <property type="molecule type" value="Genomic_DNA"/>
</dbReference>
<evidence type="ECO:0000313" key="8">
    <source>
        <dbReference type="Proteomes" id="UP001165120"/>
    </source>
</evidence>
<keyword evidence="8" id="KW-1185">Reference proteome</keyword>
<proteinExistence type="predicted"/>
<dbReference type="GO" id="GO:0007034">
    <property type="term" value="P:vacuolar transport"/>
    <property type="evidence" value="ECO:0007669"/>
    <property type="project" value="InterPro"/>
</dbReference>
<feature type="compositionally biased region" description="Low complexity" evidence="5">
    <location>
        <begin position="215"/>
        <end position="233"/>
    </location>
</feature>
<dbReference type="GO" id="GO:0016020">
    <property type="term" value="C:membrane"/>
    <property type="evidence" value="ECO:0007669"/>
    <property type="project" value="UniProtKB-SubCell"/>
</dbReference>
<dbReference type="PANTHER" id="PTHR13396">
    <property type="entry name" value="NEDD4 FAMILY INTERACTING PROTEIN 1/2"/>
    <property type="match status" value="1"/>
</dbReference>
<dbReference type="InterPro" id="IPR019325">
    <property type="entry name" value="NEDD4/Bsd2"/>
</dbReference>
<feature type="transmembrane region" description="Helical" evidence="6">
    <location>
        <begin position="345"/>
        <end position="364"/>
    </location>
</feature>
<dbReference type="GO" id="GO:0006511">
    <property type="term" value="P:ubiquitin-dependent protein catabolic process"/>
    <property type="evidence" value="ECO:0007669"/>
    <property type="project" value="TreeGrafter"/>
</dbReference>
<name>A0A9W6T186_CANBO</name>
<sequence length="473" mass="51970">MKYSKLNSNHRNDDDISAIEMGTMDHINDIEQDSTNLLSSYNYTTQPSSSSSRNTLSHIQDSNIVMDNSLDFDIDSDDDDLNDSTTLSRFAISNKQSTDETDDRLDNSNHNRNTILFNETLESNINNNNTENGSNIDLENNLSTHNGTINSNNNNASDNSSSSSTTDNNAITNHHSIISPLTGNSTTFLNKVANTFNNLPFLPSRFRYSRLFHNGSSSSGDSNDSTNNNSQSNHGLHPADVIPIGWGNDAVFSNMAAKPTTNTANERDQNTLPTYEEVASDPTPPYWESSITAGYEDEIFVAGLPVGNIVNLLWNMMVSVSFQFIGFVITYLLHTSHAAKQGSRAGLGITLITYGYQIIPKRFISKFSSPAEKFEPTDPNNSEHSFNDILKGSLDDYKSNLNGNGNSIISNGLNEDALSSRSITDSPIFAYGLIALGVFITVKALIDYYKARRMEYNILHPTGVATESEVVGV</sequence>
<dbReference type="GO" id="GO:0048471">
    <property type="term" value="C:perinuclear region of cytoplasm"/>
    <property type="evidence" value="ECO:0007669"/>
    <property type="project" value="TreeGrafter"/>
</dbReference>
<dbReference type="CDD" id="cd22212">
    <property type="entry name" value="NDFIP-like"/>
    <property type="match status" value="1"/>
</dbReference>
<keyword evidence="3 6" id="KW-1133">Transmembrane helix</keyword>
<dbReference type="PANTHER" id="PTHR13396:SF5">
    <property type="entry name" value="NEDD4 FAMILY INTERACTING PROTEIN"/>
    <property type="match status" value="1"/>
</dbReference>
<keyword evidence="4 6" id="KW-0472">Membrane</keyword>
<dbReference type="AlphaFoldDB" id="A0A9W6T186"/>
<feature type="region of interest" description="Disordered" evidence="5">
    <location>
        <begin position="215"/>
        <end position="239"/>
    </location>
</feature>
<evidence type="ECO:0000256" key="5">
    <source>
        <dbReference type="SAM" id="MobiDB-lite"/>
    </source>
</evidence>
<keyword evidence="2 6" id="KW-0812">Transmembrane</keyword>
<comment type="subcellular location">
    <subcellularLocation>
        <location evidence="1">Membrane</location>
        <topology evidence="1">Multi-pass membrane protein</topology>
    </subcellularLocation>
</comment>
<dbReference type="GO" id="GO:0005794">
    <property type="term" value="C:Golgi apparatus"/>
    <property type="evidence" value="ECO:0007669"/>
    <property type="project" value="TreeGrafter"/>
</dbReference>
<dbReference type="GO" id="GO:0005783">
    <property type="term" value="C:endoplasmic reticulum"/>
    <property type="evidence" value="ECO:0007669"/>
    <property type="project" value="TreeGrafter"/>
</dbReference>
<feature type="compositionally biased region" description="Low complexity" evidence="5">
    <location>
        <begin position="148"/>
        <end position="168"/>
    </location>
</feature>
<dbReference type="Proteomes" id="UP001165120">
    <property type="component" value="Unassembled WGS sequence"/>
</dbReference>
<dbReference type="GO" id="GO:0030001">
    <property type="term" value="P:metal ion transport"/>
    <property type="evidence" value="ECO:0007669"/>
    <property type="project" value="InterPro"/>
</dbReference>
<feature type="region of interest" description="Disordered" evidence="5">
    <location>
        <begin position="124"/>
        <end position="168"/>
    </location>
</feature>
<evidence type="ECO:0000256" key="2">
    <source>
        <dbReference type="ARBA" id="ARBA00022692"/>
    </source>
</evidence>
<evidence type="ECO:0000313" key="7">
    <source>
        <dbReference type="EMBL" id="GME70848.1"/>
    </source>
</evidence>
<evidence type="ECO:0000256" key="6">
    <source>
        <dbReference type="SAM" id="Phobius"/>
    </source>
</evidence>
<gene>
    <name evidence="7" type="ORF">Cboi02_000298200</name>
</gene>
<reference evidence="7" key="1">
    <citation type="submission" date="2023-04" db="EMBL/GenBank/DDBJ databases">
        <title>Candida boidinii NBRC 10035.</title>
        <authorList>
            <person name="Ichikawa N."/>
            <person name="Sato H."/>
            <person name="Tonouchi N."/>
        </authorList>
    </citation>
    <scope>NUCLEOTIDE SEQUENCE</scope>
    <source>
        <strain evidence="7">NBRC 10035</strain>
    </source>
</reference>
<accession>A0A9W6T186</accession>
<feature type="compositionally biased region" description="Polar residues" evidence="5">
    <location>
        <begin position="137"/>
        <end position="147"/>
    </location>
</feature>
<comment type="caution">
    <text evidence="7">The sequence shown here is derived from an EMBL/GenBank/DDBJ whole genome shotgun (WGS) entry which is preliminary data.</text>
</comment>
<feature type="transmembrane region" description="Helical" evidence="6">
    <location>
        <begin position="428"/>
        <end position="446"/>
    </location>
</feature>
<protein>
    <submittedName>
        <fullName evidence="7">Unnamed protein product</fullName>
    </submittedName>
</protein>
<organism evidence="7 8">
    <name type="scientific">Candida boidinii</name>
    <name type="common">Yeast</name>
    <dbReference type="NCBI Taxonomy" id="5477"/>
    <lineage>
        <taxon>Eukaryota</taxon>
        <taxon>Fungi</taxon>
        <taxon>Dikarya</taxon>
        <taxon>Ascomycota</taxon>
        <taxon>Saccharomycotina</taxon>
        <taxon>Pichiomycetes</taxon>
        <taxon>Pichiales</taxon>
        <taxon>Pichiaceae</taxon>
        <taxon>Ogataea</taxon>
        <taxon>Ogataea/Candida clade</taxon>
    </lineage>
</organism>
<dbReference type="Pfam" id="PF10176">
    <property type="entry name" value="NEDD4_Bsd2"/>
    <property type="match status" value="1"/>
</dbReference>
<dbReference type="GO" id="GO:0031398">
    <property type="term" value="P:positive regulation of protein ubiquitination"/>
    <property type="evidence" value="ECO:0007669"/>
    <property type="project" value="TreeGrafter"/>
</dbReference>
<feature type="transmembrane region" description="Helical" evidence="6">
    <location>
        <begin position="312"/>
        <end position="333"/>
    </location>
</feature>
<evidence type="ECO:0000256" key="4">
    <source>
        <dbReference type="ARBA" id="ARBA00023136"/>
    </source>
</evidence>
<feature type="compositionally biased region" description="Low complexity" evidence="5">
    <location>
        <begin position="124"/>
        <end position="136"/>
    </location>
</feature>
<evidence type="ECO:0000256" key="1">
    <source>
        <dbReference type="ARBA" id="ARBA00004141"/>
    </source>
</evidence>
<evidence type="ECO:0000256" key="3">
    <source>
        <dbReference type="ARBA" id="ARBA00022989"/>
    </source>
</evidence>